<organism evidence="1 2">
    <name type="scientific">Petropleomorpha daqingensis</name>
    <dbReference type="NCBI Taxonomy" id="2026353"/>
    <lineage>
        <taxon>Bacteria</taxon>
        <taxon>Bacillati</taxon>
        <taxon>Actinomycetota</taxon>
        <taxon>Actinomycetes</taxon>
        <taxon>Geodermatophilales</taxon>
        <taxon>Geodermatophilaceae</taxon>
        <taxon>Petropleomorpha</taxon>
    </lineage>
</organism>
<dbReference type="EMBL" id="JACBZT010000001">
    <property type="protein sequence ID" value="NYJ06544.1"/>
    <property type="molecule type" value="Genomic_DNA"/>
</dbReference>
<dbReference type="Proteomes" id="UP000541969">
    <property type="component" value="Unassembled WGS sequence"/>
</dbReference>
<name>A0A853CF78_9ACTN</name>
<proteinExistence type="predicted"/>
<comment type="caution">
    <text evidence="1">The sequence shown here is derived from an EMBL/GenBank/DDBJ whole genome shotgun (WGS) entry which is preliminary data.</text>
</comment>
<sequence>MTTTMIRSETTTSTTDLLRDVLHATLDRVAGEDPDSFDSRTPGGRELLSLAARARQAAGSLGADAGTTVASGPGIVVVREFAAAVRLLDQAA</sequence>
<dbReference type="AlphaFoldDB" id="A0A853CF78"/>
<gene>
    <name evidence="1" type="ORF">GGQ55_002822</name>
</gene>
<accession>A0A853CF78</accession>
<evidence type="ECO:0000313" key="1">
    <source>
        <dbReference type="EMBL" id="NYJ06544.1"/>
    </source>
</evidence>
<dbReference type="RefSeq" id="WP_179717731.1">
    <property type="nucleotide sequence ID" value="NZ_JACBZT010000001.1"/>
</dbReference>
<evidence type="ECO:0000313" key="2">
    <source>
        <dbReference type="Proteomes" id="UP000541969"/>
    </source>
</evidence>
<reference evidence="1 2" key="1">
    <citation type="submission" date="2020-07" db="EMBL/GenBank/DDBJ databases">
        <title>Sequencing the genomes of 1000 actinobacteria strains.</title>
        <authorList>
            <person name="Klenk H.-P."/>
        </authorList>
    </citation>
    <scope>NUCLEOTIDE SEQUENCE [LARGE SCALE GENOMIC DNA]</scope>
    <source>
        <strain evidence="1 2">DSM 104001</strain>
    </source>
</reference>
<keyword evidence="2" id="KW-1185">Reference proteome</keyword>
<protein>
    <submittedName>
        <fullName evidence="1">Uncharacterized protein</fullName>
    </submittedName>
</protein>